<accession>A0ABQ3DIQ6</accession>
<organism evidence="1 2">
    <name type="scientific">Streptomyces chryseus</name>
    <dbReference type="NCBI Taxonomy" id="68186"/>
    <lineage>
        <taxon>Bacteria</taxon>
        <taxon>Bacillati</taxon>
        <taxon>Actinomycetota</taxon>
        <taxon>Actinomycetes</taxon>
        <taxon>Kitasatosporales</taxon>
        <taxon>Streptomycetaceae</taxon>
        <taxon>Streptomyces</taxon>
    </lineage>
</organism>
<proteinExistence type="predicted"/>
<protein>
    <submittedName>
        <fullName evidence="1">Uncharacterized protein</fullName>
    </submittedName>
</protein>
<dbReference type="Proteomes" id="UP000599437">
    <property type="component" value="Unassembled WGS sequence"/>
</dbReference>
<dbReference type="RefSeq" id="WP_138894644.1">
    <property type="nucleotide sequence ID" value="NZ_BMVO01000003.1"/>
</dbReference>
<sequence>MDEKPIDHVTIRKTCAEADALAADCLLGGAQPRPEQVERLLTLLHGHLRLLMDEVREQYAPVPPGRLRSLVDNMLTLGGQLLDDPARRGVVDLLPPPPVIRLLVLLNDAPEVFSGVLPVLPDDSVTGLL</sequence>
<comment type="caution">
    <text evidence="1">The sequence shown here is derived from an EMBL/GenBank/DDBJ whole genome shotgun (WGS) entry which is preliminary data.</text>
</comment>
<keyword evidence="2" id="KW-1185">Reference proteome</keyword>
<evidence type="ECO:0000313" key="2">
    <source>
        <dbReference type="Proteomes" id="UP000599437"/>
    </source>
</evidence>
<reference evidence="2" key="1">
    <citation type="journal article" date="2019" name="Int. J. Syst. Evol. Microbiol.">
        <title>The Global Catalogue of Microorganisms (GCM) 10K type strain sequencing project: providing services to taxonomists for standard genome sequencing and annotation.</title>
        <authorList>
            <consortium name="The Broad Institute Genomics Platform"/>
            <consortium name="The Broad Institute Genome Sequencing Center for Infectious Disease"/>
            <person name="Wu L."/>
            <person name="Ma J."/>
        </authorList>
    </citation>
    <scope>NUCLEOTIDE SEQUENCE [LARGE SCALE GENOMIC DNA]</scope>
    <source>
        <strain evidence="2">JCM 4737</strain>
    </source>
</reference>
<name>A0ABQ3DIQ6_9ACTN</name>
<evidence type="ECO:0000313" key="1">
    <source>
        <dbReference type="EMBL" id="GHA94821.1"/>
    </source>
</evidence>
<dbReference type="EMBL" id="BMVO01000003">
    <property type="protein sequence ID" value="GHA94821.1"/>
    <property type="molecule type" value="Genomic_DNA"/>
</dbReference>
<gene>
    <name evidence="1" type="ORF">GCM10010346_17060</name>
</gene>